<feature type="non-terminal residue" evidence="1">
    <location>
        <position position="1"/>
    </location>
</feature>
<sequence length="213" mass="23696">SQSLSGQWSAAFDKILASGVINAISKHVDIVIQAYKTLTRVIEDDKKAGRVTDQRIIEAHKEFEQAIMSIAEKIIDGAATWADFQIRSREADDYYTTNPALADLTPLEIVTKGNQLTKEVNALAGKLDLLKPETMLEVFDKLKDGPEKDKLLRLLETKLKDLPVDRLLELSKNHSISGQLKEIIDKVLQDKLEKMGEGEKVSRGKQASSLKVA</sequence>
<dbReference type="EMBL" id="BGZP01000014">
    <property type="protein sequence ID" value="GBR77662.1"/>
    <property type="molecule type" value="Genomic_DNA"/>
</dbReference>
<organism evidence="1 2">
    <name type="scientific">Candidatus Termititenax dinenymphae</name>
    <dbReference type="NCBI Taxonomy" id="2218523"/>
    <lineage>
        <taxon>Bacteria</taxon>
        <taxon>Bacillati</taxon>
        <taxon>Candidatus Margulisiibacteriota</taxon>
        <taxon>Candidatus Termititenacia</taxon>
        <taxon>Candidatus Termititenacales</taxon>
        <taxon>Candidatus Termititenacaceae</taxon>
        <taxon>Candidatus Termititenax</taxon>
    </lineage>
</organism>
<protein>
    <submittedName>
        <fullName evidence="1">Uncharacterized protein</fullName>
    </submittedName>
</protein>
<comment type="caution">
    <text evidence="1">The sequence shown here is derived from an EMBL/GenBank/DDBJ whole genome shotgun (WGS) entry which is preliminary data.</text>
</comment>
<dbReference type="AlphaFoldDB" id="A0A388TKV6"/>
<proteinExistence type="predicted"/>
<evidence type="ECO:0000313" key="1">
    <source>
        <dbReference type="EMBL" id="GBR77662.1"/>
    </source>
</evidence>
<name>A0A388TKV6_9BACT</name>
<gene>
    <name evidence="1" type="ORF">RDn1_321</name>
</gene>
<keyword evidence="2" id="KW-1185">Reference proteome</keyword>
<reference evidence="1 2" key="1">
    <citation type="journal article" date="2019" name="ISME J.">
        <title>Genome analyses of uncultured TG2/ZB3 bacteria in 'Margulisbacteria' specifically attached to ectosymbiotic spirochetes of protists in the termite gut.</title>
        <authorList>
            <person name="Utami Y.D."/>
            <person name="Kuwahara H."/>
            <person name="Igai K."/>
            <person name="Murakami T."/>
            <person name="Sugaya K."/>
            <person name="Morikawa T."/>
            <person name="Nagura Y."/>
            <person name="Yuki M."/>
            <person name="Deevong P."/>
            <person name="Inoue T."/>
            <person name="Kihara K."/>
            <person name="Lo N."/>
            <person name="Yamada A."/>
            <person name="Ohkuma M."/>
            <person name="Hongoh Y."/>
        </authorList>
    </citation>
    <scope>NUCLEOTIDE SEQUENCE [LARGE SCALE GENOMIC DNA]</scope>
    <source>
        <strain evidence="1">RsDinE6-01</strain>
    </source>
</reference>
<accession>A0A388TKV6</accession>
<dbReference type="Proteomes" id="UP000282196">
    <property type="component" value="Unassembled WGS sequence"/>
</dbReference>
<evidence type="ECO:0000313" key="2">
    <source>
        <dbReference type="Proteomes" id="UP000282196"/>
    </source>
</evidence>